<dbReference type="PANTHER" id="PTHR42943">
    <property type="entry name" value="GLUTATHIONE S-TRANSFERASE KAPPA"/>
    <property type="match status" value="1"/>
</dbReference>
<evidence type="ECO:0000259" key="2">
    <source>
        <dbReference type="Pfam" id="PF01323"/>
    </source>
</evidence>
<dbReference type="InterPro" id="IPR051924">
    <property type="entry name" value="GST_Kappa/NadH"/>
</dbReference>
<name>A0ABS1UTV4_9ACTN</name>
<dbReference type="Gene3D" id="3.40.30.10">
    <property type="entry name" value="Glutaredoxin"/>
    <property type="match status" value="1"/>
</dbReference>
<keyword evidence="4" id="KW-1185">Reference proteome</keyword>
<dbReference type="PIRSF" id="PIRSF006386">
    <property type="entry name" value="HCCAis_GSTk"/>
    <property type="match status" value="1"/>
</dbReference>
<keyword evidence="1" id="KW-0413">Isomerase</keyword>
<comment type="catalytic activity">
    <reaction evidence="1">
        <text>2-hydroxychromene-2-carboxylate = (3E)-4-(2-hydroxyphenyl)-2-oxobut-3-enoate</text>
        <dbReference type="Rhea" id="RHEA:27401"/>
        <dbReference type="ChEBI" id="CHEBI:59350"/>
        <dbReference type="ChEBI" id="CHEBI:59353"/>
        <dbReference type="EC" id="5.99.1.4"/>
    </reaction>
</comment>
<dbReference type="PANTHER" id="PTHR42943:SF2">
    <property type="entry name" value="GLUTATHIONE S-TRANSFERASE KAPPA 1"/>
    <property type="match status" value="1"/>
</dbReference>
<comment type="similarity">
    <text evidence="1">Belongs to the GST superfamily. NadH family.</text>
</comment>
<dbReference type="SUPFAM" id="SSF52833">
    <property type="entry name" value="Thioredoxin-like"/>
    <property type="match status" value="1"/>
</dbReference>
<evidence type="ECO:0000313" key="3">
    <source>
        <dbReference type="EMBL" id="MBL6279792.1"/>
    </source>
</evidence>
<feature type="domain" description="DSBA-like thioredoxin" evidence="2">
    <location>
        <begin position="10"/>
        <end position="202"/>
    </location>
</feature>
<sequence length="251" mass="27742">MSRAPARPRLFFSFRSPYSWLTIRRLRAAVPTAFAELDWFPYWDPDARTGEALAARGAEFHYVQMSRAKHLYLLMDTKRLVQHEGVPMAWPIDVDPHWEVPHLGWLAARRAGRAELFYDEVVAARWERGENICDPEVVAGCAERAGLDPAVILGAVDDPQLRAEGVGCLERAYLDDVFGIPYLKWGRHRFWGLDRLDGFLEAWRPDAAATAPATVPATVAVPALAAVGLPDRAEAIVAAGGYDTDTTGGCG</sequence>
<dbReference type="EMBL" id="JAETXL010000012">
    <property type="protein sequence ID" value="MBL6279792.1"/>
    <property type="molecule type" value="Genomic_DNA"/>
</dbReference>
<evidence type="ECO:0000313" key="4">
    <source>
        <dbReference type="Proteomes" id="UP000661193"/>
    </source>
</evidence>
<accession>A0ABS1UTV4</accession>
<reference evidence="3 4" key="1">
    <citation type="submission" date="2021-01" db="EMBL/GenBank/DDBJ databases">
        <title>Genome sequencing of Micromonospora fiedleri MG-37.</title>
        <authorList>
            <person name="Moreland P.E.J."/>
            <person name="Stach J.E.M."/>
        </authorList>
    </citation>
    <scope>NUCLEOTIDE SEQUENCE [LARGE SCALE GENOMIC DNA]</scope>
    <source>
        <strain evidence="3 4">MG-37</strain>
    </source>
</reference>
<gene>
    <name evidence="3" type="ORF">JMF97_26915</name>
</gene>
<dbReference type="EC" id="5.99.1.4" evidence="1"/>
<dbReference type="InterPro" id="IPR036249">
    <property type="entry name" value="Thioredoxin-like_sf"/>
</dbReference>
<dbReference type="InterPro" id="IPR001853">
    <property type="entry name" value="DSBA-like_thioredoxin_dom"/>
</dbReference>
<dbReference type="InterPro" id="IPR014440">
    <property type="entry name" value="HCCAis_GSTk"/>
</dbReference>
<proteinExistence type="inferred from homology"/>
<protein>
    <recommendedName>
        <fullName evidence="1">2-hydroxychromene-2-carboxylate isomerase</fullName>
        <ecNumber evidence="1">5.99.1.4</ecNumber>
    </recommendedName>
</protein>
<comment type="caution">
    <text evidence="3">The sequence shown here is derived from an EMBL/GenBank/DDBJ whole genome shotgun (WGS) entry which is preliminary data.</text>
</comment>
<evidence type="ECO:0000256" key="1">
    <source>
        <dbReference type="PIRNR" id="PIRNR006386"/>
    </source>
</evidence>
<organism evidence="3 4">
    <name type="scientific">Micromonospora fiedleri</name>
    <dbReference type="NCBI Taxonomy" id="1157498"/>
    <lineage>
        <taxon>Bacteria</taxon>
        <taxon>Bacillati</taxon>
        <taxon>Actinomycetota</taxon>
        <taxon>Actinomycetes</taxon>
        <taxon>Micromonosporales</taxon>
        <taxon>Micromonosporaceae</taxon>
        <taxon>Micromonospora</taxon>
    </lineage>
</organism>
<dbReference type="RefSeq" id="WP_203224068.1">
    <property type="nucleotide sequence ID" value="NZ_JAETXL010000012.1"/>
</dbReference>
<dbReference type="Proteomes" id="UP000661193">
    <property type="component" value="Unassembled WGS sequence"/>
</dbReference>
<dbReference type="Pfam" id="PF01323">
    <property type="entry name" value="DSBA"/>
    <property type="match status" value="1"/>
</dbReference>